<dbReference type="GO" id="GO:0009767">
    <property type="term" value="P:photosynthetic electron transport chain"/>
    <property type="evidence" value="ECO:0007669"/>
    <property type="project" value="TreeGrafter"/>
</dbReference>
<dbReference type="GO" id="GO:0009535">
    <property type="term" value="C:chloroplast thylakoid membrane"/>
    <property type="evidence" value="ECO:0007669"/>
    <property type="project" value="UniProtKB-SubCell"/>
</dbReference>
<dbReference type="GO" id="GO:0009654">
    <property type="term" value="C:photosystem II oxygen evolving complex"/>
    <property type="evidence" value="ECO:0007669"/>
    <property type="project" value="InterPro"/>
</dbReference>
<dbReference type="OrthoDB" id="783722at2759"/>
<evidence type="ECO:0000256" key="7">
    <source>
        <dbReference type="ARBA" id="ARBA00035649"/>
    </source>
</evidence>
<comment type="subcellular location">
    <subcellularLocation>
        <location evidence="1">Plastid</location>
        <location evidence="1">Chloroplast thylakoid membrane</location>
    </subcellularLocation>
</comment>
<dbReference type="PANTHER" id="PTHR33399">
    <property type="entry name" value="OXYGEN-EVOLVING ENHANCER PROTEIN 3-1, CHLOROPLASTIC"/>
    <property type="match status" value="1"/>
</dbReference>
<dbReference type="InParanoid" id="A0A6I9QE16"/>
<dbReference type="RefSeq" id="XP_010907836.1">
    <property type="nucleotide sequence ID" value="XM_010909534.2"/>
</dbReference>
<keyword evidence="2" id="KW-0150">Chloroplast</keyword>
<evidence type="ECO:0000256" key="6">
    <source>
        <dbReference type="ARBA" id="ARBA00023136"/>
    </source>
</evidence>
<name>A0A6I9QE16_ELAGV</name>
<sequence>MEGMEWKGCVCRIKKCVLDLLSMEEDLIDDDEDSWELMGRDLRLKSTFLYCDLNQVISNATDEHRKALTDLANKLFCNMEELVIGWTVSIFLTDNVYPGILHQSQSVVENRQSTSSSTILPQSPIAT</sequence>
<dbReference type="Proteomes" id="UP000504607">
    <property type="component" value="Unplaced"/>
</dbReference>
<keyword evidence="6" id="KW-0472">Membrane</keyword>
<dbReference type="Pfam" id="PF05757">
    <property type="entry name" value="PsbQ"/>
    <property type="match status" value="1"/>
</dbReference>
<dbReference type="InterPro" id="IPR054099">
    <property type="entry name" value="PSII_PsbQ_pln"/>
</dbReference>
<dbReference type="GO" id="GO:0005509">
    <property type="term" value="F:calcium ion binding"/>
    <property type="evidence" value="ECO:0007669"/>
    <property type="project" value="InterPro"/>
</dbReference>
<comment type="similarity">
    <text evidence="7">Belongs to the PsbQ family.</text>
</comment>
<evidence type="ECO:0000313" key="8">
    <source>
        <dbReference type="Proteomes" id="UP000504607"/>
    </source>
</evidence>
<dbReference type="InterPro" id="IPR023222">
    <property type="entry name" value="PsbQ-like_dom_sf"/>
</dbReference>
<evidence type="ECO:0000256" key="2">
    <source>
        <dbReference type="ARBA" id="ARBA00022528"/>
    </source>
</evidence>
<keyword evidence="3" id="KW-0934">Plastid</keyword>
<evidence type="ECO:0000256" key="1">
    <source>
        <dbReference type="ARBA" id="ARBA00004334"/>
    </source>
</evidence>
<dbReference type="InterPro" id="IPR008797">
    <property type="entry name" value="PSII_PsbQ"/>
</dbReference>
<reference evidence="9" key="1">
    <citation type="submission" date="2025-08" db="UniProtKB">
        <authorList>
            <consortium name="RefSeq"/>
        </authorList>
    </citation>
    <scope>IDENTIFICATION</scope>
</reference>
<organism evidence="8 9">
    <name type="scientific">Elaeis guineensis var. tenera</name>
    <name type="common">Oil palm</name>
    <dbReference type="NCBI Taxonomy" id="51953"/>
    <lineage>
        <taxon>Eukaryota</taxon>
        <taxon>Viridiplantae</taxon>
        <taxon>Streptophyta</taxon>
        <taxon>Embryophyta</taxon>
        <taxon>Tracheophyta</taxon>
        <taxon>Spermatophyta</taxon>
        <taxon>Magnoliopsida</taxon>
        <taxon>Liliopsida</taxon>
        <taxon>Arecaceae</taxon>
        <taxon>Arecoideae</taxon>
        <taxon>Cocoseae</taxon>
        <taxon>Elaeidinae</taxon>
        <taxon>Elaeis</taxon>
    </lineage>
</organism>
<dbReference type="GO" id="GO:0019898">
    <property type="term" value="C:extrinsic component of membrane"/>
    <property type="evidence" value="ECO:0007669"/>
    <property type="project" value="InterPro"/>
</dbReference>
<accession>A0A6I9QE16</accession>
<protein>
    <submittedName>
        <fullName evidence="9">Photosynthetic NDH subunit of lumenal location 3, chloroplastic isoform X1</fullName>
    </submittedName>
</protein>
<dbReference type="FunCoup" id="A0A6I9QE16">
    <property type="interactions" value="2"/>
</dbReference>
<evidence type="ECO:0000256" key="5">
    <source>
        <dbReference type="ARBA" id="ARBA00023078"/>
    </source>
</evidence>
<evidence type="ECO:0000313" key="9">
    <source>
        <dbReference type="RefSeq" id="XP_010907836.1"/>
    </source>
</evidence>
<dbReference type="PANTHER" id="PTHR33399:SF8">
    <property type="entry name" value="OS04G0522800 PROTEIN"/>
    <property type="match status" value="1"/>
</dbReference>
<keyword evidence="5" id="KW-0793">Thylakoid</keyword>
<proteinExistence type="inferred from homology"/>
<evidence type="ECO:0000256" key="3">
    <source>
        <dbReference type="ARBA" id="ARBA00022640"/>
    </source>
</evidence>
<keyword evidence="8" id="KW-1185">Reference proteome</keyword>
<gene>
    <name evidence="9" type="primary">LOC105034393</name>
</gene>
<evidence type="ECO:0000256" key="4">
    <source>
        <dbReference type="ARBA" id="ARBA00022946"/>
    </source>
</evidence>
<dbReference type="Gene3D" id="1.20.120.290">
    <property type="entry name" value="Oxygen-evolving enhancer protein 3 (PsbQ), four-helix up-down bundle"/>
    <property type="match status" value="1"/>
</dbReference>
<dbReference type="AlphaFoldDB" id="A0A6I9QE16"/>
<dbReference type="SUPFAM" id="SSF101112">
    <property type="entry name" value="Oxygen-evolving enhancer protein 3"/>
    <property type="match status" value="1"/>
</dbReference>
<keyword evidence="4" id="KW-0809">Transit peptide</keyword>